<keyword evidence="1" id="KW-0175">Coiled coil</keyword>
<reference evidence="3" key="1">
    <citation type="submission" date="2021-02" db="EMBL/GenBank/DDBJ databases">
        <authorList>
            <person name="Nowell W R."/>
        </authorList>
    </citation>
    <scope>NUCLEOTIDE SEQUENCE</scope>
    <source>
        <strain evidence="3">Ploen Becks lab</strain>
    </source>
</reference>
<evidence type="ECO:0000256" key="1">
    <source>
        <dbReference type="SAM" id="Coils"/>
    </source>
</evidence>
<dbReference type="AlphaFoldDB" id="A0A814CW54"/>
<dbReference type="Proteomes" id="UP000663879">
    <property type="component" value="Unassembled WGS sequence"/>
</dbReference>
<proteinExistence type="predicted"/>
<feature type="coiled-coil region" evidence="1">
    <location>
        <begin position="264"/>
        <end position="305"/>
    </location>
</feature>
<feature type="compositionally biased region" description="Low complexity" evidence="2">
    <location>
        <begin position="448"/>
        <end position="460"/>
    </location>
</feature>
<accession>A0A814CW54</accession>
<sequence>MCSKAKLSPETDIQLKLENEEGIQGVQFKNSQKQSNYIEFSTPKIPKTFNFNQENESKSLDEKFTLMSNLGSSNDKEKDEEFNMLKEDNLQLKSHIDRIKKNQEILINESILIEDDLNKSMKTIDEKDQQINSLKNFNNALETRFNEFKKNNENESKSREEKLIEMTHLNDELNKNIKEQEKRIMYLKEELDSKRKCFWITQCGGNGNIDENKSNHYSLKYCPEFLKYTDELRKTNEANRNLKITILEKNTLITNLDINHKAEKTQLEDRKSRLETEKNDLSSLVNSLRLDKTLLDEKIAKLESEKLNLMAASSSSDQLNSKVTELTSLDKLRTFTQNSTIFGNEYTSYRSLFSERFDELTNMNSRLELNKSYLEKKIHELEGQIFELKSRSSSFFYDPHKAFSTIESTPQNLQFNKDFKISLQPSLENNIEMKSEYESLKKKKSSKTSELMLDSNNSDDSSSDDNDFSKTEKCLFCQRYFETQHGVKIHMGHCHKCARCQKYENKCKCPINKRMIKSELNSKIKNRKKY</sequence>
<organism evidence="3 4">
    <name type="scientific">Brachionus calyciflorus</name>
    <dbReference type="NCBI Taxonomy" id="104777"/>
    <lineage>
        <taxon>Eukaryota</taxon>
        <taxon>Metazoa</taxon>
        <taxon>Spiralia</taxon>
        <taxon>Gnathifera</taxon>
        <taxon>Rotifera</taxon>
        <taxon>Eurotatoria</taxon>
        <taxon>Monogononta</taxon>
        <taxon>Pseudotrocha</taxon>
        <taxon>Ploima</taxon>
        <taxon>Brachionidae</taxon>
        <taxon>Brachionus</taxon>
    </lineage>
</organism>
<gene>
    <name evidence="3" type="ORF">OXX778_LOCUS13678</name>
</gene>
<evidence type="ECO:0000256" key="2">
    <source>
        <dbReference type="SAM" id="MobiDB-lite"/>
    </source>
</evidence>
<comment type="caution">
    <text evidence="3">The sequence shown here is derived from an EMBL/GenBank/DDBJ whole genome shotgun (WGS) entry which is preliminary data.</text>
</comment>
<feature type="coiled-coil region" evidence="1">
    <location>
        <begin position="124"/>
        <end position="190"/>
    </location>
</feature>
<protein>
    <submittedName>
        <fullName evidence="3">Uncharacterized protein</fullName>
    </submittedName>
</protein>
<dbReference type="EMBL" id="CAJNOC010002671">
    <property type="protein sequence ID" value="CAF0945838.1"/>
    <property type="molecule type" value="Genomic_DNA"/>
</dbReference>
<evidence type="ECO:0000313" key="4">
    <source>
        <dbReference type="Proteomes" id="UP000663879"/>
    </source>
</evidence>
<feature type="region of interest" description="Disordered" evidence="2">
    <location>
        <begin position="448"/>
        <end position="468"/>
    </location>
</feature>
<keyword evidence="4" id="KW-1185">Reference proteome</keyword>
<name>A0A814CW54_9BILA</name>
<evidence type="ECO:0000313" key="3">
    <source>
        <dbReference type="EMBL" id="CAF0945838.1"/>
    </source>
</evidence>